<dbReference type="Proteomes" id="UP000838756">
    <property type="component" value="Unassembled WGS sequence"/>
</dbReference>
<protein>
    <submittedName>
        <fullName evidence="1">Jg3864 protein</fullName>
    </submittedName>
</protein>
<evidence type="ECO:0000313" key="1">
    <source>
        <dbReference type="EMBL" id="CAH2244635.1"/>
    </source>
</evidence>
<dbReference type="OrthoDB" id="411871at2759"/>
<accession>A0A8S4S9L9</accession>
<comment type="caution">
    <text evidence="1">The sequence shown here is derived from an EMBL/GenBank/DDBJ whole genome shotgun (WGS) entry which is preliminary data.</text>
</comment>
<organism evidence="1 2">
    <name type="scientific">Pararge aegeria aegeria</name>
    <dbReference type="NCBI Taxonomy" id="348720"/>
    <lineage>
        <taxon>Eukaryota</taxon>
        <taxon>Metazoa</taxon>
        <taxon>Ecdysozoa</taxon>
        <taxon>Arthropoda</taxon>
        <taxon>Hexapoda</taxon>
        <taxon>Insecta</taxon>
        <taxon>Pterygota</taxon>
        <taxon>Neoptera</taxon>
        <taxon>Endopterygota</taxon>
        <taxon>Lepidoptera</taxon>
        <taxon>Glossata</taxon>
        <taxon>Ditrysia</taxon>
        <taxon>Papilionoidea</taxon>
        <taxon>Nymphalidae</taxon>
        <taxon>Satyrinae</taxon>
        <taxon>Satyrini</taxon>
        <taxon>Parargina</taxon>
        <taxon>Pararge</taxon>
    </lineage>
</organism>
<keyword evidence="2" id="KW-1185">Reference proteome</keyword>
<gene>
    <name evidence="1" type="primary">jg3864</name>
    <name evidence="1" type="ORF">PAEG_LOCUS20560</name>
</gene>
<reference evidence="1" key="1">
    <citation type="submission" date="2022-03" db="EMBL/GenBank/DDBJ databases">
        <authorList>
            <person name="Lindestad O."/>
        </authorList>
    </citation>
    <scope>NUCLEOTIDE SEQUENCE</scope>
</reference>
<sequence>MSPGYLVHAHAGSRDNCTSQTVDHLFRECPRFGKLRLDHEFLCGHLGLSPYLLRSLMRKRPALKSYTDMVNSILSDLKKFNNT</sequence>
<dbReference type="AlphaFoldDB" id="A0A8S4S9L9"/>
<name>A0A8S4S9L9_9NEOP</name>
<dbReference type="EMBL" id="CAKXAJ010025837">
    <property type="protein sequence ID" value="CAH2244635.1"/>
    <property type="molecule type" value="Genomic_DNA"/>
</dbReference>
<evidence type="ECO:0000313" key="2">
    <source>
        <dbReference type="Proteomes" id="UP000838756"/>
    </source>
</evidence>
<proteinExistence type="predicted"/>